<dbReference type="InterPro" id="IPR050993">
    <property type="entry name" value="Isochorismatase_domain"/>
</dbReference>
<dbReference type="InterPro" id="IPR000868">
    <property type="entry name" value="Isochorismatase-like_dom"/>
</dbReference>
<reference evidence="2 3" key="1">
    <citation type="submission" date="2022-07" db="EMBL/GenBank/DDBJ databases">
        <title>Methylomonas rivi sp. nov., Methylomonas rosea sp. nov., Methylomonas aureus sp. nov. and Methylomonas subterranea sp. nov., four novel methanotrophs isolated from a freshwater creek and the deep terrestrial subsurface.</title>
        <authorList>
            <person name="Abin C."/>
            <person name="Sankaranarayanan K."/>
            <person name="Garner C."/>
            <person name="Sindelar R."/>
            <person name="Kotary K."/>
            <person name="Garner R."/>
            <person name="Barclay S."/>
            <person name="Lawson P."/>
            <person name="Krumholz L."/>
        </authorList>
    </citation>
    <scope>NUCLEOTIDE SEQUENCE [LARGE SCALE GENOMIC DNA]</scope>
    <source>
        <strain evidence="2 3">SURF-2</strain>
    </source>
</reference>
<accession>A0ABT1TGP5</accession>
<dbReference type="PANTHER" id="PTHR14119:SF3">
    <property type="entry name" value="ISOCHORISMATASE DOMAIN-CONTAINING PROTEIN 2"/>
    <property type="match status" value="1"/>
</dbReference>
<organism evidence="2 3">
    <name type="scientific">Methylomonas subterranea</name>
    <dbReference type="NCBI Taxonomy" id="2952225"/>
    <lineage>
        <taxon>Bacteria</taxon>
        <taxon>Pseudomonadati</taxon>
        <taxon>Pseudomonadota</taxon>
        <taxon>Gammaproteobacteria</taxon>
        <taxon>Methylococcales</taxon>
        <taxon>Methylococcaceae</taxon>
        <taxon>Methylomonas</taxon>
    </lineage>
</organism>
<feature type="domain" description="Isochorismatase-like" evidence="1">
    <location>
        <begin position="17"/>
        <end position="169"/>
    </location>
</feature>
<dbReference type="SUPFAM" id="SSF52499">
    <property type="entry name" value="Isochorismatase-like hydrolases"/>
    <property type="match status" value="1"/>
</dbReference>
<sequence length="192" mass="20777">MADAADKRAGLLSAEHSLLLVVDLQGWLLAAMPPAEAQDVLDNTVVMLRAAALLDVPVLLTEQYPKGLGPSVEAVGLALPEAAGYFEKSAFSCCGSAEFNHALRAGGKRQVVIAGQEAHVCVLQTAFELQQQGFEVFVVEDAVCSRAVRHKESALWRMRQAGVGVVCHESVLFEWLRDARHPQFKSISALLR</sequence>
<evidence type="ECO:0000313" key="2">
    <source>
        <dbReference type="EMBL" id="MCQ8104636.1"/>
    </source>
</evidence>
<keyword evidence="3" id="KW-1185">Reference proteome</keyword>
<name>A0ABT1TGP5_9GAMM</name>
<dbReference type="Pfam" id="PF00857">
    <property type="entry name" value="Isochorismatase"/>
    <property type="match status" value="1"/>
</dbReference>
<proteinExistence type="predicted"/>
<protein>
    <submittedName>
        <fullName evidence="2">Isochorismatase family protein</fullName>
    </submittedName>
</protein>
<comment type="caution">
    <text evidence="2">The sequence shown here is derived from an EMBL/GenBank/DDBJ whole genome shotgun (WGS) entry which is preliminary data.</text>
</comment>
<evidence type="ECO:0000313" key="3">
    <source>
        <dbReference type="Proteomes" id="UP001524499"/>
    </source>
</evidence>
<evidence type="ECO:0000259" key="1">
    <source>
        <dbReference type="Pfam" id="PF00857"/>
    </source>
</evidence>
<dbReference type="EMBL" id="JANIBJ010000018">
    <property type="protein sequence ID" value="MCQ8104636.1"/>
    <property type="molecule type" value="Genomic_DNA"/>
</dbReference>
<dbReference type="RefSeq" id="WP_256602432.1">
    <property type="nucleotide sequence ID" value="NZ_JANIBJ010000018.1"/>
</dbReference>
<dbReference type="Gene3D" id="3.40.50.850">
    <property type="entry name" value="Isochorismatase-like"/>
    <property type="match status" value="1"/>
</dbReference>
<dbReference type="PANTHER" id="PTHR14119">
    <property type="entry name" value="HYDROLASE"/>
    <property type="match status" value="1"/>
</dbReference>
<dbReference type="Proteomes" id="UP001524499">
    <property type="component" value="Unassembled WGS sequence"/>
</dbReference>
<dbReference type="InterPro" id="IPR036380">
    <property type="entry name" value="Isochorismatase-like_sf"/>
</dbReference>
<gene>
    <name evidence="2" type="ORF">NP590_11010</name>
</gene>